<feature type="transmembrane region" description="Helical" evidence="6">
    <location>
        <begin position="912"/>
        <end position="931"/>
    </location>
</feature>
<dbReference type="EMBL" id="SMNA01000004">
    <property type="protein sequence ID" value="TDE94863.1"/>
    <property type="molecule type" value="Genomic_DNA"/>
</dbReference>
<comment type="caution">
    <text evidence="10">The sequence shown here is derived from an EMBL/GenBank/DDBJ whole genome shotgun (WGS) entry which is preliminary data.</text>
</comment>
<organism evidence="10 11">
    <name type="scientific">Occultella glacieicola</name>
    <dbReference type="NCBI Taxonomy" id="2518684"/>
    <lineage>
        <taxon>Bacteria</taxon>
        <taxon>Bacillati</taxon>
        <taxon>Actinomycetota</taxon>
        <taxon>Actinomycetes</taxon>
        <taxon>Micrococcales</taxon>
        <taxon>Ruaniaceae</taxon>
        <taxon>Occultella</taxon>
    </lineage>
</organism>
<evidence type="ECO:0000256" key="5">
    <source>
        <dbReference type="SAM" id="MobiDB-lite"/>
    </source>
</evidence>
<evidence type="ECO:0000256" key="3">
    <source>
        <dbReference type="ARBA" id="ARBA00022729"/>
    </source>
</evidence>
<dbReference type="InterPro" id="IPR019931">
    <property type="entry name" value="LPXTG_anchor"/>
</dbReference>
<dbReference type="Pfam" id="PF00746">
    <property type="entry name" value="Gram_pos_anchor"/>
    <property type="match status" value="1"/>
</dbReference>
<dbReference type="InterPro" id="IPR059226">
    <property type="entry name" value="Choice_anch_Q_dom"/>
</dbReference>
<keyword evidence="6" id="KW-0812">Transmembrane</keyword>
<name>A0ABY2E4B0_9MICO</name>
<evidence type="ECO:0000259" key="9">
    <source>
        <dbReference type="Pfam" id="PF18676"/>
    </source>
</evidence>
<dbReference type="Pfam" id="PF18676">
    <property type="entry name" value="MBG_2"/>
    <property type="match status" value="1"/>
</dbReference>
<dbReference type="Pfam" id="PF13229">
    <property type="entry name" value="Beta_helix"/>
    <property type="match status" value="1"/>
</dbReference>
<evidence type="ECO:0000256" key="4">
    <source>
        <dbReference type="ARBA" id="ARBA00023088"/>
    </source>
</evidence>
<keyword evidence="6" id="KW-0472">Membrane</keyword>
<evidence type="ECO:0000256" key="6">
    <source>
        <dbReference type="SAM" id="Phobius"/>
    </source>
</evidence>
<reference evidence="10 11" key="1">
    <citation type="submission" date="2019-03" db="EMBL/GenBank/DDBJ databases">
        <title>Genomic features of bacteria from cold environments.</title>
        <authorList>
            <person name="Shen L."/>
        </authorList>
    </citation>
    <scope>NUCLEOTIDE SEQUENCE [LARGE SCALE GENOMIC DNA]</scope>
    <source>
        <strain evidence="11">T3246-1</strain>
    </source>
</reference>
<dbReference type="InterPro" id="IPR041286">
    <property type="entry name" value="MBG_2"/>
</dbReference>
<evidence type="ECO:0000256" key="1">
    <source>
        <dbReference type="ARBA" id="ARBA00022512"/>
    </source>
</evidence>
<gene>
    <name evidence="10" type="ORF">EXU48_08720</name>
</gene>
<proteinExistence type="predicted"/>
<evidence type="ECO:0000259" key="8">
    <source>
        <dbReference type="Pfam" id="PF13229"/>
    </source>
</evidence>
<dbReference type="InterPro" id="IPR006626">
    <property type="entry name" value="PbH1"/>
</dbReference>
<dbReference type="SMART" id="SM00710">
    <property type="entry name" value="PbH1"/>
    <property type="match status" value="9"/>
</dbReference>
<feature type="domain" description="Right handed beta helix" evidence="8">
    <location>
        <begin position="246"/>
        <end position="360"/>
    </location>
</feature>
<sequence length="942" mass="92397">MRTAGGRTAVHDDRMGDHRDLRRRLAAFGSAVVAAAALTLSGAPPAAAAGITWYVDQAAGTDGSECGETAEAGACATIGAALTRVTADDIVAIAAGSYAEALTITTPVTLQGSAAGDVTLTGTSLDDAPTVLVDAGGDVTLADLSLVAGDVTSAFRPVIRVSEDRSVTLSRIDISGGASSLGAVGVLGEGGSTITIEDSAIAGVGYGVVGGDPVLDPGAGAAPVTVAIGETAIITSGVGVAMMAGVATITGGTVSGSLGAGLLGYTPDAAFDVTGTAITDSGEPAGGTYRGGVVFQQGGTFTGHDVTISGNDNGVMLGEGGAVTLTNSTVADNGAGILATSSTGDGTLVLTDSVVTRNRGDADGATALGGVFLDGFDAVLTDTELSANEVGLYAEFAEVTITGGVVADNHLAGIFAAERPRSAERTTVDLTGTEITGNGLDVDGPAASFGLGGIALRFSATVTGSDLTISGNALGASVQGGTLRLEDSTVRDNVRTALDEGIGFPITGHGILAAPAGSEWLADVRLVRTDVTGNEASGLVTGAGAAARILSSTVAGNGAAGISLAGLETPDYPVATLLLAGSTVAQNAEGGLVLGQDAAPTVIGSIVHAPEGVPACTGETAGLTDGGVNVASDDTCALDAGTTVVADPLLEPLSNNGGPTRTTLPGPTSPAVNLVAPGTSVPWDGDTIDLCPGTVDQRGPGFPRLVGEACDAGAVERSGGVVTVTASDATTYEGAFEPEVTAGYTGLLGGDTVEDLDTLPTCGYDVDAGTTSCSGGVDDFYSFLYVDGTLTVLDPLVIVTESLPAATVGEEYSLTLEATGGDGGPYTWGLFEGELPAGLGLDTATGVISGAPEVAGDVTFTVFVGDPITREFTLSVAAAAPEPTSPPADIDPTGAPPADQDPGLPTTGSDTLPALAASAAILLLGTALLLVRRRLQHPRPLS</sequence>
<accession>A0ABY2E4B0</accession>
<dbReference type="Pfam" id="PF05345">
    <property type="entry name" value="He_PIG"/>
    <property type="match status" value="1"/>
</dbReference>
<dbReference type="NCBIfam" id="TIGR01167">
    <property type="entry name" value="LPXTG_anchor"/>
    <property type="match status" value="1"/>
</dbReference>
<evidence type="ECO:0000313" key="11">
    <source>
        <dbReference type="Proteomes" id="UP000504882"/>
    </source>
</evidence>
<dbReference type="Gene3D" id="2.160.20.10">
    <property type="entry name" value="Single-stranded right-handed beta-helix, Pectin lyase-like"/>
    <property type="match status" value="2"/>
</dbReference>
<dbReference type="InterPro" id="IPR039448">
    <property type="entry name" value="Beta_helix"/>
</dbReference>
<dbReference type="NCBIfam" id="NF041518">
    <property type="entry name" value="choice_anch_Q"/>
    <property type="match status" value="1"/>
</dbReference>
<dbReference type="SUPFAM" id="SSF51126">
    <property type="entry name" value="Pectin lyase-like"/>
    <property type="match status" value="2"/>
</dbReference>
<keyword evidence="11" id="KW-1185">Reference proteome</keyword>
<feature type="domain" description="Gram-positive cocci surface proteins LPxTG" evidence="7">
    <location>
        <begin position="897"/>
        <end position="934"/>
    </location>
</feature>
<dbReference type="Gene3D" id="2.60.40.10">
    <property type="entry name" value="Immunoglobulins"/>
    <property type="match status" value="1"/>
</dbReference>
<keyword evidence="2" id="KW-0964">Secreted</keyword>
<dbReference type="SUPFAM" id="SSF49313">
    <property type="entry name" value="Cadherin-like"/>
    <property type="match status" value="1"/>
</dbReference>
<feature type="domain" description="MBG" evidence="9">
    <location>
        <begin position="722"/>
        <end position="791"/>
    </location>
</feature>
<dbReference type="InterPro" id="IPR012334">
    <property type="entry name" value="Pectin_lyas_fold"/>
</dbReference>
<feature type="compositionally biased region" description="Low complexity" evidence="5">
    <location>
        <begin position="657"/>
        <end position="670"/>
    </location>
</feature>
<keyword evidence="6" id="KW-1133">Transmembrane helix</keyword>
<evidence type="ECO:0000256" key="2">
    <source>
        <dbReference type="ARBA" id="ARBA00022525"/>
    </source>
</evidence>
<protein>
    <submittedName>
        <fullName evidence="10">LPXTG cell wall anchor domain-containing protein</fullName>
    </submittedName>
</protein>
<feature type="region of interest" description="Disordered" evidence="5">
    <location>
        <begin position="880"/>
        <end position="910"/>
    </location>
</feature>
<dbReference type="InterPro" id="IPR013783">
    <property type="entry name" value="Ig-like_fold"/>
</dbReference>
<feature type="region of interest" description="Disordered" evidence="5">
    <location>
        <begin position="649"/>
        <end position="670"/>
    </location>
</feature>
<evidence type="ECO:0000259" key="7">
    <source>
        <dbReference type="Pfam" id="PF00746"/>
    </source>
</evidence>
<keyword evidence="1" id="KW-0134">Cell wall</keyword>
<dbReference type="RefSeq" id="WP_133107273.1">
    <property type="nucleotide sequence ID" value="NZ_SMNA01000004.1"/>
</dbReference>
<dbReference type="InterPro" id="IPR011050">
    <property type="entry name" value="Pectin_lyase_fold/virulence"/>
</dbReference>
<keyword evidence="3" id="KW-0732">Signal</keyword>
<dbReference type="InterPro" id="IPR015919">
    <property type="entry name" value="Cadherin-like_sf"/>
</dbReference>
<dbReference type="Proteomes" id="UP000504882">
    <property type="component" value="Unassembled WGS sequence"/>
</dbReference>
<evidence type="ECO:0000313" key="10">
    <source>
        <dbReference type="EMBL" id="TDE94863.1"/>
    </source>
</evidence>
<keyword evidence="4" id="KW-0572">Peptidoglycan-anchor</keyword>